<feature type="domain" description="MaoC-like" evidence="2">
    <location>
        <begin position="30"/>
        <end position="143"/>
    </location>
</feature>
<accession>A0ABT8TPL0</accession>
<dbReference type="Pfam" id="PF01575">
    <property type="entry name" value="MaoC_dehydratas"/>
    <property type="match status" value="1"/>
</dbReference>
<evidence type="ECO:0000259" key="2">
    <source>
        <dbReference type="Pfam" id="PF01575"/>
    </source>
</evidence>
<keyword evidence="4" id="KW-1185">Reference proteome</keyword>
<dbReference type="InterPro" id="IPR039375">
    <property type="entry name" value="NodN-like"/>
</dbReference>
<protein>
    <submittedName>
        <fullName evidence="3">MaoC family dehydratase</fullName>
    </submittedName>
</protein>
<dbReference type="PANTHER" id="PTHR42993">
    <property type="entry name" value="MAOC-LIKE DEHYDRATASE DOMAIN-CONTAINING PROTEIN"/>
    <property type="match status" value="1"/>
</dbReference>
<dbReference type="InterPro" id="IPR002539">
    <property type="entry name" value="MaoC-like_dom"/>
</dbReference>
<dbReference type="Gene3D" id="3.10.129.10">
    <property type="entry name" value="Hotdog Thioesterase"/>
    <property type="match status" value="1"/>
</dbReference>
<proteinExistence type="inferred from homology"/>
<dbReference type="EMBL" id="JAULSC010000004">
    <property type="protein sequence ID" value="MDO3395385.1"/>
    <property type="molecule type" value="Genomic_DNA"/>
</dbReference>
<organism evidence="3 4">
    <name type="scientific">Nocardioides cremeus</name>
    <dbReference type="NCBI Taxonomy" id="3058044"/>
    <lineage>
        <taxon>Bacteria</taxon>
        <taxon>Bacillati</taxon>
        <taxon>Actinomycetota</taxon>
        <taxon>Actinomycetes</taxon>
        <taxon>Propionibacteriales</taxon>
        <taxon>Nocardioidaceae</taxon>
        <taxon>Nocardioides</taxon>
    </lineage>
</organism>
<dbReference type="PANTHER" id="PTHR42993:SF1">
    <property type="entry name" value="MAOC-LIKE DEHYDRATASE DOMAIN-CONTAINING PROTEIN"/>
    <property type="match status" value="1"/>
</dbReference>
<dbReference type="InterPro" id="IPR029069">
    <property type="entry name" value="HotDog_dom_sf"/>
</dbReference>
<gene>
    <name evidence="3" type="ORF">QWJ41_06635</name>
</gene>
<reference evidence="3" key="1">
    <citation type="submission" date="2023-06" db="EMBL/GenBank/DDBJ databases">
        <title>Genome sequence of Nocardioides sp. SOB44.</title>
        <authorList>
            <person name="Zhang G."/>
        </authorList>
    </citation>
    <scope>NUCLEOTIDE SEQUENCE</scope>
    <source>
        <strain evidence="3">SOB44</strain>
    </source>
</reference>
<name>A0ABT8TPL0_9ACTN</name>
<evidence type="ECO:0000256" key="1">
    <source>
        <dbReference type="ARBA" id="ARBA00005254"/>
    </source>
</evidence>
<dbReference type="SUPFAM" id="SSF54637">
    <property type="entry name" value="Thioesterase/thiol ester dehydrase-isomerase"/>
    <property type="match status" value="1"/>
</dbReference>
<sequence length="171" mass="18515">MAEPRIDLTDVSSAGGALVVPGLEGLRRIVGRELGPTAWLTVDQTRIDGFADDTMDHQWIHVDPIRAAEGPFGAPVAHGLLTLSLVPYFVNQLRRFDGALMGVNYGLDRVRFPSPVLAGSRVRARMTVTGLDELSSSSAQFVTRVVVEVEGGAKPACVADLVSRYHFEESR</sequence>
<dbReference type="CDD" id="cd03450">
    <property type="entry name" value="NodN"/>
    <property type="match status" value="1"/>
</dbReference>
<evidence type="ECO:0000313" key="4">
    <source>
        <dbReference type="Proteomes" id="UP001168363"/>
    </source>
</evidence>
<comment type="caution">
    <text evidence="3">The sequence shown here is derived from an EMBL/GenBank/DDBJ whole genome shotgun (WGS) entry which is preliminary data.</text>
</comment>
<dbReference type="RefSeq" id="WP_302706690.1">
    <property type="nucleotide sequence ID" value="NZ_JAULSC010000004.1"/>
</dbReference>
<dbReference type="Proteomes" id="UP001168363">
    <property type="component" value="Unassembled WGS sequence"/>
</dbReference>
<comment type="similarity">
    <text evidence="1">Belongs to the enoyl-CoA hydratase/isomerase family.</text>
</comment>
<evidence type="ECO:0000313" key="3">
    <source>
        <dbReference type="EMBL" id="MDO3395385.1"/>
    </source>
</evidence>